<gene>
    <name evidence="1" type="ORF">PXEA_LOCUS33994</name>
</gene>
<comment type="caution">
    <text evidence="1">The sequence shown here is derived from an EMBL/GenBank/DDBJ whole genome shotgun (WGS) entry which is preliminary data.</text>
</comment>
<evidence type="ECO:0000313" key="1">
    <source>
        <dbReference type="EMBL" id="VEL40554.1"/>
    </source>
</evidence>
<evidence type="ECO:0000313" key="2">
    <source>
        <dbReference type="Proteomes" id="UP000784294"/>
    </source>
</evidence>
<keyword evidence="2" id="KW-1185">Reference proteome</keyword>
<protein>
    <submittedName>
        <fullName evidence="1">Uncharacterized protein</fullName>
    </submittedName>
</protein>
<organism evidence="1 2">
    <name type="scientific">Protopolystoma xenopodis</name>
    <dbReference type="NCBI Taxonomy" id="117903"/>
    <lineage>
        <taxon>Eukaryota</taxon>
        <taxon>Metazoa</taxon>
        <taxon>Spiralia</taxon>
        <taxon>Lophotrochozoa</taxon>
        <taxon>Platyhelminthes</taxon>
        <taxon>Monogenea</taxon>
        <taxon>Polyopisthocotylea</taxon>
        <taxon>Polystomatidea</taxon>
        <taxon>Polystomatidae</taxon>
        <taxon>Protopolystoma</taxon>
    </lineage>
</organism>
<proteinExistence type="predicted"/>
<dbReference type="AlphaFoldDB" id="A0A3S5BUH2"/>
<reference evidence="1" key="1">
    <citation type="submission" date="2018-11" db="EMBL/GenBank/DDBJ databases">
        <authorList>
            <consortium name="Pathogen Informatics"/>
        </authorList>
    </citation>
    <scope>NUCLEOTIDE SEQUENCE</scope>
</reference>
<name>A0A3S5BUH2_9PLAT</name>
<dbReference type="Proteomes" id="UP000784294">
    <property type="component" value="Unassembled WGS sequence"/>
</dbReference>
<sequence length="172" mass="19119">MADYSQPDFSLVFFSHKSTVTASGGAKLRISSTRLVKRNERLHSNINPIDGVLETHFLCMPKCIWQLAPYGWTIKLARRVPVDFAFPVIACPRLAMPTAAVALIVSLILCKFYQPIGGLLNLPQFSSPPASSRRLTPSLSHYPQPDQSASFSQTAIYQPCLQVCQFAFFGRK</sequence>
<dbReference type="EMBL" id="CAAALY010265403">
    <property type="protein sequence ID" value="VEL40554.1"/>
    <property type="molecule type" value="Genomic_DNA"/>
</dbReference>
<accession>A0A3S5BUH2</accession>